<dbReference type="AlphaFoldDB" id="A0A179DFP9"/>
<dbReference type="PANTHER" id="PTHR47814:SF1">
    <property type="entry name" value="PEPTIDYL-TRNA HYDROLASE ARFB"/>
    <property type="match status" value="1"/>
</dbReference>
<dbReference type="Gene3D" id="3.30.160.20">
    <property type="match status" value="1"/>
</dbReference>
<dbReference type="GO" id="GO:0004045">
    <property type="term" value="F:peptidyl-tRNA hydrolase activity"/>
    <property type="evidence" value="ECO:0007669"/>
    <property type="project" value="TreeGrafter"/>
</dbReference>
<proteinExistence type="predicted"/>
<name>A0A179DFP9_9SPHI</name>
<sequence>MKIITEELEKEFKFKTSRSGGKGGQNVNKVETKVELNWDFQNSIIFSEEQKLLIAEKLKNRINKENTFQLFSEEERTQLRNKELAVKRAIHMIKNSLIVEKPRKPTKPNKAAIAKRLDQKRQQALKKINRGGGFD</sequence>
<dbReference type="RefSeq" id="WP_068822341.1">
    <property type="nucleotide sequence ID" value="NZ_LWHJ01000027.1"/>
</dbReference>
<dbReference type="PANTHER" id="PTHR47814">
    <property type="entry name" value="PEPTIDYL-TRNA HYDROLASE ARFB"/>
    <property type="match status" value="1"/>
</dbReference>
<reference evidence="3 4" key="2">
    <citation type="submission" date="2016-06" db="EMBL/GenBank/DDBJ databases">
        <title>Pedobacter psychrophilus sp. nov., isolated from Antarctic fragmentary rock.</title>
        <authorList>
            <person name="Svec P."/>
        </authorList>
    </citation>
    <scope>NUCLEOTIDE SEQUENCE [LARGE SCALE GENOMIC DNA]</scope>
    <source>
        <strain evidence="3 4">CCM 8644</strain>
    </source>
</reference>
<dbReference type="EMBL" id="LWHJ01000027">
    <property type="protein sequence ID" value="OAQ39724.1"/>
    <property type="molecule type" value="Genomic_DNA"/>
</dbReference>
<dbReference type="PROSITE" id="PS00745">
    <property type="entry name" value="RF_PROK_I"/>
    <property type="match status" value="1"/>
</dbReference>
<comment type="caution">
    <text evidence="3">The sequence shown here is derived from an EMBL/GenBank/DDBJ whole genome shotgun (WGS) entry which is preliminary data.</text>
</comment>
<keyword evidence="4" id="KW-1185">Reference proteome</keyword>
<dbReference type="STRING" id="1826909.A5893_09065"/>
<evidence type="ECO:0000259" key="2">
    <source>
        <dbReference type="PROSITE" id="PS00745"/>
    </source>
</evidence>
<reference evidence="3 4" key="1">
    <citation type="submission" date="2016-04" db="EMBL/GenBank/DDBJ databases">
        <authorList>
            <person name="Evans L.H."/>
            <person name="Alamgir A."/>
            <person name="Owens N."/>
            <person name="Weber N.D."/>
            <person name="Virtaneva K."/>
            <person name="Barbian K."/>
            <person name="Babar A."/>
            <person name="Rosenke K."/>
        </authorList>
    </citation>
    <scope>NUCLEOTIDE SEQUENCE [LARGE SCALE GENOMIC DNA]</scope>
    <source>
        <strain evidence="3 4">CCM 8644</strain>
    </source>
</reference>
<dbReference type="Proteomes" id="UP000078459">
    <property type="component" value="Unassembled WGS sequence"/>
</dbReference>
<dbReference type="GO" id="GO:0043022">
    <property type="term" value="F:ribosome binding"/>
    <property type="evidence" value="ECO:0007669"/>
    <property type="project" value="TreeGrafter"/>
</dbReference>
<feature type="domain" description="Prokaryotic-type class I peptide chain release factors" evidence="2">
    <location>
        <begin position="18"/>
        <end position="34"/>
    </location>
</feature>
<dbReference type="Pfam" id="PF00472">
    <property type="entry name" value="RF-1"/>
    <property type="match status" value="1"/>
</dbReference>
<feature type="region of interest" description="Disordered" evidence="1">
    <location>
        <begin position="102"/>
        <end position="135"/>
    </location>
</feature>
<dbReference type="OrthoDB" id="9815709at2"/>
<dbReference type="GO" id="GO:0003747">
    <property type="term" value="F:translation release factor activity"/>
    <property type="evidence" value="ECO:0007669"/>
    <property type="project" value="InterPro"/>
</dbReference>
<dbReference type="NCBIfam" id="NF006718">
    <property type="entry name" value="PRK09256.1"/>
    <property type="match status" value="1"/>
</dbReference>
<gene>
    <name evidence="3" type="ORF">A5893_09065</name>
</gene>
<evidence type="ECO:0000256" key="1">
    <source>
        <dbReference type="SAM" id="MobiDB-lite"/>
    </source>
</evidence>
<dbReference type="InterPro" id="IPR000352">
    <property type="entry name" value="Pep_chain_release_fac_I"/>
</dbReference>
<dbReference type="SUPFAM" id="SSF110916">
    <property type="entry name" value="Peptidyl-tRNA hydrolase domain-like"/>
    <property type="match status" value="1"/>
</dbReference>
<dbReference type="GO" id="GO:0072344">
    <property type="term" value="P:rescue of stalled ribosome"/>
    <property type="evidence" value="ECO:0007669"/>
    <property type="project" value="TreeGrafter"/>
</dbReference>
<organism evidence="3 4">
    <name type="scientific">Pedobacter psychrophilus</name>
    <dbReference type="NCBI Taxonomy" id="1826909"/>
    <lineage>
        <taxon>Bacteria</taxon>
        <taxon>Pseudomonadati</taxon>
        <taxon>Bacteroidota</taxon>
        <taxon>Sphingobacteriia</taxon>
        <taxon>Sphingobacteriales</taxon>
        <taxon>Sphingobacteriaceae</taxon>
        <taxon>Pedobacter</taxon>
    </lineage>
</organism>
<protein>
    <recommendedName>
        <fullName evidence="2">Prokaryotic-type class I peptide chain release factors domain-containing protein</fullName>
    </recommendedName>
</protein>
<evidence type="ECO:0000313" key="3">
    <source>
        <dbReference type="EMBL" id="OAQ39724.1"/>
    </source>
</evidence>
<accession>A0A179DFP9</accession>
<evidence type="ECO:0000313" key="4">
    <source>
        <dbReference type="Proteomes" id="UP000078459"/>
    </source>
</evidence>